<accession>I7A3K3</accession>
<proteinExistence type="predicted"/>
<dbReference type="PANTHER" id="PTHR28055:SF1">
    <property type="entry name" value="ALTERED INHERITANCE OF MITOCHONDRIA PROTEIN 41, MITOCHONDRIAL"/>
    <property type="match status" value="1"/>
</dbReference>
<dbReference type="AlphaFoldDB" id="I7A3K3"/>
<dbReference type="InterPro" id="IPR042184">
    <property type="entry name" value="YqeY/Aim41_N"/>
</dbReference>
<evidence type="ECO:0000313" key="1">
    <source>
        <dbReference type="EMBL" id="AFN75798.1"/>
    </source>
</evidence>
<gene>
    <name evidence="1" type="ordered locus">MROS_2568</name>
</gene>
<dbReference type="PANTHER" id="PTHR28055">
    <property type="entry name" value="ALTERED INHERITANCE OF MITOCHONDRIA PROTEIN 41, MITOCHONDRIAL"/>
    <property type="match status" value="1"/>
</dbReference>
<dbReference type="RefSeq" id="WP_014857228.1">
    <property type="nucleotide sequence ID" value="NC_018178.1"/>
</dbReference>
<sequence length="149" mass="16799">MSLKDKINEDLKEAMKSGDKVRLETIRSIRALILEFEKSGSGKTLNEDEEIKLLTSAAKKRREAVEQYKAAGRNELAEKEEAELKIIESYLPKQLSTEEVFEEIKKIAGEIGASSKEDFPKLMPAAAKTLKGRAEGKLIKEMVEKFLQQ</sequence>
<dbReference type="Gene3D" id="1.10.10.410">
    <property type="match status" value="1"/>
</dbReference>
<dbReference type="Proteomes" id="UP000009011">
    <property type="component" value="Chromosome"/>
</dbReference>
<dbReference type="HOGENOM" id="CLU_079430_2_1_10"/>
<dbReference type="KEGG" id="mro:MROS_2568"/>
<reference evidence="1 2" key="1">
    <citation type="journal article" date="2013" name="PLoS ONE">
        <title>Genomic analysis of Melioribacter roseus, facultatively anaerobic organotrophic bacterium representing a novel deep lineage within Bacteriodetes/Chlorobi group.</title>
        <authorList>
            <person name="Kadnikov V.V."/>
            <person name="Mardanov A.V."/>
            <person name="Podosokorskaya O.A."/>
            <person name="Gavrilov S.N."/>
            <person name="Kublanov I.V."/>
            <person name="Beletsky A.V."/>
            <person name="Bonch-Osmolovskaya E.A."/>
            <person name="Ravin N.V."/>
        </authorList>
    </citation>
    <scope>NUCLEOTIDE SEQUENCE [LARGE SCALE GENOMIC DNA]</scope>
    <source>
        <strain evidence="2">JCM 17771 / P3M-2</strain>
    </source>
</reference>
<organism evidence="1 2">
    <name type="scientific">Melioribacter roseus (strain DSM 23840 / JCM 17771 / VKM B-2668 / P3M-2)</name>
    <dbReference type="NCBI Taxonomy" id="1191523"/>
    <lineage>
        <taxon>Bacteria</taxon>
        <taxon>Pseudomonadati</taxon>
        <taxon>Ignavibacteriota</taxon>
        <taxon>Ignavibacteria</taxon>
        <taxon>Ignavibacteriales</taxon>
        <taxon>Melioribacteraceae</taxon>
        <taxon>Melioribacter</taxon>
    </lineage>
</organism>
<evidence type="ECO:0000313" key="2">
    <source>
        <dbReference type="Proteomes" id="UP000009011"/>
    </source>
</evidence>
<dbReference type="SUPFAM" id="SSF89095">
    <property type="entry name" value="GatB/YqeY motif"/>
    <property type="match status" value="1"/>
</dbReference>
<dbReference type="InterPro" id="IPR023168">
    <property type="entry name" value="GatB_Yqey_C_2"/>
</dbReference>
<dbReference type="GO" id="GO:0016884">
    <property type="term" value="F:carbon-nitrogen ligase activity, with glutamine as amido-N-donor"/>
    <property type="evidence" value="ECO:0007669"/>
    <property type="project" value="InterPro"/>
</dbReference>
<name>I7A3K3_MELRP</name>
<dbReference type="Pfam" id="PF09424">
    <property type="entry name" value="YqeY"/>
    <property type="match status" value="1"/>
</dbReference>
<dbReference type="PATRIC" id="fig|1191523.3.peg.2703"/>
<keyword evidence="2" id="KW-1185">Reference proteome</keyword>
<dbReference type="STRING" id="1191523.MROS_2568"/>
<dbReference type="Gene3D" id="1.10.1510.10">
    <property type="entry name" value="Uncharacterised protein YqeY/AIM41 PF09424, N-terminal domain"/>
    <property type="match status" value="1"/>
</dbReference>
<dbReference type="OrthoDB" id="9788127at2"/>
<dbReference type="InterPro" id="IPR003789">
    <property type="entry name" value="Asn/Gln_tRNA_amidoTrase-B-like"/>
</dbReference>
<dbReference type="InterPro" id="IPR019004">
    <property type="entry name" value="YqeY/Aim41"/>
</dbReference>
<dbReference type="eggNOG" id="COG1610">
    <property type="taxonomic scope" value="Bacteria"/>
</dbReference>
<protein>
    <submittedName>
        <fullName evidence="1">Putative GatB/Yqey</fullName>
    </submittedName>
</protein>
<dbReference type="EMBL" id="CP003557">
    <property type="protein sequence ID" value="AFN75798.1"/>
    <property type="molecule type" value="Genomic_DNA"/>
</dbReference>